<evidence type="ECO:0000313" key="7">
    <source>
        <dbReference type="EMBL" id="MDN3564814.1"/>
    </source>
</evidence>
<dbReference type="InterPro" id="IPR019546">
    <property type="entry name" value="TAT_signal_bac_arc"/>
</dbReference>
<dbReference type="RefSeq" id="WP_290316626.1">
    <property type="nucleotide sequence ID" value="NZ_JAUFPN010000110.1"/>
</dbReference>
<feature type="domain" description="Leucine-binding protein" evidence="6">
    <location>
        <begin position="34"/>
        <end position="384"/>
    </location>
</feature>
<dbReference type="Proteomes" id="UP001529369">
    <property type="component" value="Unassembled WGS sequence"/>
</dbReference>
<dbReference type="InterPro" id="IPR051010">
    <property type="entry name" value="BCAA_transport"/>
</dbReference>
<evidence type="ECO:0000256" key="3">
    <source>
        <dbReference type="ARBA" id="ARBA00022729"/>
    </source>
</evidence>
<keyword evidence="8" id="KW-1185">Reference proteome</keyword>
<sequence>MATLNRRQFVQASAAAGGALATGLASPALAQSGPIKIGWLPALTGASSSTGIGIGRGVAFGVAELNAAGGIGGRKLELIIRDTQSDPTKAVNAASELTRSEKVAVLYGPGNSGEALACSAVIARSRTPQLNPCFVDELMDVEKYPLAFRAAPSNQQVGAAANRYVLDILKIKEAAVISDTTGYGTASAKAFVPMLAAAGGTVVYQGAIDANQPDLLPDMMRMRSAGARAIMPWSVNPGLLARILNVRAAMNWDVPVVGQTTLGSGQTRALLDRPENWEKVYQTNFRSCCFGENGALPQRTADFVGRLKAAKVETGDTLLWWVAAGYDVAGLVAAAIRSGAETAEQIAAHWNAGKPHAGVYGNYVWTPQDHNGYPDNDVVMSQANSFQDGVFKLAPGYAA</sequence>
<keyword evidence="4" id="KW-0029">Amino-acid transport</keyword>
<dbReference type="Pfam" id="PF13458">
    <property type="entry name" value="Peripla_BP_6"/>
    <property type="match status" value="1"/>
</dbReference>
<dbReference type="InterPro" id="IPR028082">
    <property type="entry name" value="Peripla_BP_I"/>
</dbReference>
<evidence type="ECO:0000256" key="1">
    <source>
        <dbReference type="ARBA" id="ARBA00010062"/>
    </source>
</evidence>
<dbReference type="NCBIfam" id="TIGR01409">
    <property type="entry name" value="TAT_signal_seq"/>
    <property type="match status" value="1"/>
</dbReference>
<dbReference type="InterPro" id="IPR000709">
    <property type="entry name" value="Leu_Ile_Val-bd"/>
</dbReference>
<evidence type="ECO:0000259" key="6">
    <source>
        <dbReference type="Pfam" id="PF13458"/>
    </source>
</evidence>
<evidence type="ECO:0000313" key="8">
    <source>
        <dbReference type="Proteomes" id="UP001529369"/>
    </source>
</evidence>
<dbReference type="EMBL" id="JAUFPN010000110">
    <property type="protein sequence ID" value="MDN3564814.1"/>
    <property type="molecule type" value="Genomic_DNA"/>
</dbReference>
<dbReference type="PRINTS" id="PR00337">
    <property type="entry name" value="LEUILEVALBP"/>
</dbReference>
<dbReference type="PANTHER" id="PTHR30483:SF6">
    <property type="entry name" value="PERIPLASMIC BINDING PROTEIN OF ABC TRANSPORTER FOR NATURAL AMINO ACIDS"/>
    <property type="match status" value="1"/>
</dbReference>
<evidence type="ECO:0000256" key="4">
    <source>
        <dbReference type="ARBA" id="ARBA00022970"/>
    </source>
</evidence>
<gene>
    <name evidence="7" type="ORF">QWZ14_10590</name>
</gene>
<dbReference type="PANTHER" id="PTHR30483">
    <property type="entry name" value="LEUCINE-SPECIFIC-BINDING PROTEIN"/>
    <property type="match status" value="1"/>
</dbReference>
<name>A0ABT8A537_9PROT</name>
<dbReference type="InterPro" id="IPR028081">
    <property type="entry name" value="Leu-bd"/>
</dbReference>
<comment type="caution">
    <text evidence="7">The sequence shown here is derived from an EMBL/GenBank/DDBJ whole genome shotgun (WGS) entry which is preliminary data.</text>
</comment>
<comment type="similarity">
    <text evidence="1">Belongs to the leucine-binding protein family.</text>
</comment>
<proteinExistence type="inferred from homology"/>
<protein>
    <submittedName>
        <fullName evidence="7">ABC transporter substrate-binding protein</fullName>
    </submittedName>
</protein>
<feature type="signal peptide" evidence="5">
    <location>
        <begin position="1"/>
        <end position="30"/>
    </location>
</feature>
<dbReference type="Gene3D" id="3.40.50.2300">
    <property type="match status" value="2"/>
</dbReference>
<evidence type="ECO:0000256" key="5">
    <source>
        <dbReference type="SAM" id="SignalP"/>
    </source>
</evidence>
<feature type="chain" id="PRO_5046669841" evidence="5">
    <location>
        <begin position="31"/>
        <end position="399"/>
    </location>
</feature>
<evidence type="ECO:0000256" key="2">
    <source>
        <dbReference type="ARBA" id="ARBA00022448"/>
    </source>
</evidence>
<dbReference type="PROSITE" id="PS51318">
    <property type="entry name" value="TAT"/>
    <property type="match status" value="1"/>
</dbReference>
<dbReference type="SUPFAM" id="SSF53822">
    <property type="entry name" value="Periplasmic binding protein-like I"/>
    <property type="match status" value="1"/>
</dbReference>
<keyword evidence="2" id="KW-0813">Transport</keyword>
<accession>A0ABT8A537</accession>
<organism evidence="7 8">
    <name type="scientific">Paeniroseomonas aquatica</name>
    <dbReference type="NCBI Taxonomy" id="373043"/>
    <lineage>
        <taxon>Bacteria</taxon>
        <taxon>Pseudomonadati</taxon>
        <taxon>Pseudomonadota</taxon>
        <taxon>Alphaproteobacteria</taxon>
        <taxon>Acetobacterales</taxon>
        <taxon>Acetobacteraceae</taxon>
        <taxon>Paeniroseomonas</taxon>
    </lineage>
</organism>
<dbReference type="InterPro" id="IPR006311">
    <property type="entry name" value="TAT_signal"/>
</dbReference>
<reference evidence="8" key="1">
    <citation type="journal article" date="2019" name="Int. J. Syst. Evol. Microbiol.">
        <title>The Global Catalogue of Microorganisms (GCM) 10K type strain sequencing project: providing services to taxonomists for standard genome sequencing and annotation.</title>
        <authorList>
            <consortium name="The Broad Institute Genomics Platform"/>
            <consortium name="The Broad Institute Genome Sequencing Center for Infectious Disease"/>
            <person name="Wu L."/>
            <person name="Ma J."/>
        </authorList>
    </citation>
    <scope>NUCLEOTIDE SEQUENCE [LARGE SCALE GENOMIC DNA]</scope>
    <source>
        <strain evidence="8">CECT 7131</strain>
    </source>
</reference>
<keyword evidence="3 5" id="KW-0732">Signal</keyword>